<organism evidence="2 3">
    <name type="scientific">Pseudomonas vranovensis</name>
    <dbReference type="NCBI Taxonomy" id="321661"/>
    <lineage>
        <taxon>Bacteria</taxon>
        <taxon>Pseudomonadati</taxon>
        <taxon>Pseudomonadota</taxon>
        <taxon>Gammaproteobacteria</taxon>
        <taxon>Pseudomonadales</taxon>
        <taxon>Pseudomonadaceae</taxon>
        <taxon>Pseudomonas</taxon>
    </lineage>
</organism>
<feature type="domain" description="Phage tail collar" evidence="1">
    <location>
        <begin position="7"/>
        <end position="63"/>
    </location>
</feature>
<evidence type="ECO:0000313" key="2">
    <source>
        <dbReference type="EMBL" id="ROL72817.1"/>
    </source>
</evidence>
<dbReference type="RefSeq" id="WP_123566398.1">
    <property type="nucleotide sequence ID" value="NZ_MOAM01000022.1"/>
</dbReference>
<keyword evidence="3" id="KW-1185">Reference proteome</keyword>
<dbReference type="EMBL" id="MOAM01000022">
    <property type="protein sequence ID" value="ROL72817.1"/>
    <property type="molecule type" value="Genomic_DNA"/>
</dbReference>
<evidence type="ECO:0000313" key="3">
    <source>
        <dbReference type="Proteomes" id="UP000285286"/>
    </source>
</evidence>
<reference evidence="2 3" key="1">
    <citation type="submission" date="2016-10" db="EMBL/GenBank/DDBJ databases">
        <title>Comparative genome analysis of multiple Pseudomonas spp. focuses on biocontrol and plant growth promoting traits.</title>
        <authorList>
            <person name="Tao X.-Y."/>
            <person name="Taylor C.G."/>
        </authorList>
    </citation>
    <scope>NUCLEOTIDE SEQUENCE [LARGE SCALE GENOMIC DNA]</scope>
    <source>
        <strain evidence="2 3">15D11</strain>
    </source>
</reference>
<name>A0A423DMP6_9PSED</name>
<dbReference type="AlphaFoldDB" id="A0A423DMP6"/>
<dbReference type="Pfam" id="PF07484">
    <property type="entry name" value="Collar"/>
    <property type="match status" value="1"/>
</dbReference>
<dbReference type="Gene3D" id="3.90.1340.10">
    <property type="entry name" value="Phage tail collar domain"/>
    <property type="match status" value="1"/>
</dbReference>
<dbReference type="SUPFAM" id="SSF88874">
    <property type="entry name" value="Receptor-binding domain of short tail fibre protein gp12"/>
    <property type="match status" value="1"/>
</dbReference>
<accession>A0A423DMP6</accession>
<dbReference type="InterPro" id="IPR011083">
    <property type="entry name" value="Phage_tail_collar_dom"/>
</dbReference>
<comment type="caution">
    <text evidence="2">The sequence shown here is derived from an EMBL/GenBank/DDBJ whole genome shotgun (WGS) entry which is preliminary data.</text>
</comment>
<sequence>MSDPFLGEIKMFGGNFAPRGYAMCSGQLMAISQNAALFSILGTIYGGDGRVTFGLPDLRGRSPVGWGQGPGLGEVDLGETGGSQNTTLTVQQMPMHSHPLMVSTEAAGADKGTASLVLAQSGDANLGTVNIYGTPTALTNLAAQSCGVAGGNQPFNNLSPYLGLSMIIATEGIFPSRG</sequence>
<gene>
    <name evidence="2" type="ORF">BHU25_14525</name>
</gene>
<evidence type="ECO:0000259" key="1">
    <source>
        <dbReference type="Pfam" id="PF07484"/>
    </source>
</evidence>
<protein>
    <submittedName>
        <fullName evidence="2">Phage tail protein</fullName>
    </submittedName>
</protein>
<dbReference type="InterPro" id="IPR037053">
    <property type="entry name" value="Phage_tail_collar_dom_sf"/>
</dbReference>
<proteinExistence type="predicted"/>
<dbReference type="Proteomes" id="UP000285286">
    <property type="component" value="Unassembled WGS sequence"/>
</dbReference>